<dbReference type="Proteomes" id="UP000462865">
    <property type="component" value="Unassembled WGS sequence"/>
</dbReference>
<proteinExistence type="predicted"/>
<gene>
    <name evidence="1" type="ORF">GKG38_04075</name>
</gene>
<reference evidence="1 2" key="1">
    <citation type="journal article" date="2019" name="Nat. Med.">
        <title>A library of human gut bacterial isolates paired with longitudinal multiomics data enables mechanistic microbiome research.</title>
        <authorList>
            <person name="Poyet M."/>
            <person name="Groussin M."/>
            <person name="Gibbons S.M."/>
            <person name="Avila-Pacheco J."/>
            <person name="Jiang X."/>
            <person name="Kearney S.M."/>
            <person name="Perrotta A.R."/>
            <person name="Berdy B."/>
            <person name="Zhao S."/>
            <person name="Lieberman T.D."/>
            <person name="Swanson P.K."/>
            <person name="Smith M."/>
            <person name="Roesemann S."/>
            <person name="Alexander J.E."/>
            <person name="Rich S.A."/>
            <person name="Livny J."/>
            <person name="Vlamakis H."/>
            <person name="Clish C."/>
            <person name="Bullock K."/>
            <person name="Deik A."/>
            <person name="Scott J."/>
            <person name="Pierce K.A."/>
            <person name="Xavier R.J."/>
            <person name="Alm E.J."/>
        </authorList>
    </citation>
    <scope>NUCLEOTIDE SEQUENCE [LARGE SCALE GENOMIC DNA]</scope>
    <source>
        <strain evidence="1 2">BIOML-A1</strain>
    </source>
</reference>
<dbReference type="Gene3D" id="3.80.10.10">
    <property type="entry name" value="Ribonuclease Inhibitor"/>
    <property type="match status" value="1"/>
</dbReference>
<comment type="caution">
    <text evidence="1">The sequence shown here is derived from an EMBL/GenBank/DDBJ whole genome shotgun (WGS) entry which is preliminary data.</text>
</comment>
<feature type="non-terminal residue" evidence="1">
    <location>
        <position position="1"/>
    </location>
</feature>
<evidence type="ECO:0008006" key="3">
    <source>
        <dbReference type="Google" id="ProtNLM"/>
    </source>
</evidence>
<dbReference type="EMBL" id="WKZA01000011">
    <property type="protein sequence ID" value="MSA94247.1"/>
    <property type="molecule type" value="Genomic_DNA"/>
</dbReference>
<protein>
    <recommendedName>
        <fullName evidence="3">Leucine-rich repeat protein</fullName>
    </recommendedName>
</protein>
<name>A0A7K0I994_9ACTN</name>
<accession>A0A7K0I994</accession>
<organism evidence="1 2">
    <name type="scientific">Gordonibacter urolithinfaciens</name>
    <dbReference type="NCBI Taxonomy" id="1335613"/>
    <lineage>
        <taxon>Bacteria</taxon>
        <taxon>Bacillati</taxon>
        <taxon>Actinomycetota</taxon>
        <taxon>Coriobacteriia</taxon>
        <taxon>Eggerthellales</taxon>
        <taxon>Eggerthellaceae</taxon>
        <taxon>Gordonibacter</taxon>
    </lineage>
</organism>
<evidence type="ECO:0000313" key="2">
    <source>
        <dbReference type="Proteomes" id="UP000462865"/>
    </source>
</evidence>
<evidence type="ECO:0000313" key="1">
    <source>
        <dbReference type="EMBL" id="MSA94247.1"/>
    </source>
</evidence>
<sequence length="252" mass="27971">GQVAHVAAHSAAPEDALVLPRSVEGRPLVRVGVRALPYAPASLVVADTVRVVERDNACRNAKRLVLPEGLEAIGPHCFCSRILEGPVSIPASVRSIGEGSFEYAVCRLERTGTIVHVSADQLLTCFLTDAEDGVPFDYGRYDELLRSGKNLPDKLGAVLHRLTVPYRLEDATRTALVAYLRDHEREAQKRVAQEGDRAMVEALVRDGFVDERTFDRQIELLRACNRTDCVLYLMEQHRAQSKPTSVRERFAL</sequence>
<dbReference type="InterPro" id="IPR032675">
    <property type="entry name" value="LRR_dom_sf"/>
</dbReference>
<dbReference type="AlphaFoldDB" id="A0A7K0I994"/>